<dbReference type="EMBL" id="OMOF01000780">
    <property type="protein sequence ID" value="SPF55210.1"/>
    <property type="molecule type" value="Genomic_DNA"/>
</dbReference>
<sequence>MLKIRVKVMFHSHISTPLSTISDTIHISNNESAVPIKGTKLIGLGPPKGILFII</sequence>
<gene>
    <name evidence="1" type="ORF">SBF1_8000005</name>
</gene>
<reference evidence="2" key="1">
    <citation type="submission" date="2018-02" db="EMBL/GenBank/DDBJ databases">
        <authorList>
            <person name="Hausmann B."/>
        </authorList>
    </citation>
    <scope>NUCLEOTIDE SEQUENCE [LARGE SCALE GENOMIC DNA]</scope>
    <source>
        <strain evidence="2">Peat soil MAG SbF1</strain>
    </source>
</reference>
<accession>A0A2U3LTG7</accession>
<organism evidence="1 2">
    <name type="scientific">Candidatus Desulfosporosinus infrequens</name>
    <dbReference type="NCBI Taxonomy" id="2043169"/>
    <lineage>
        <taxon>Bacteria</taxon>
        <taxon>Bacillati</taxon>
        <taxon>Bacillota</taxon>
        <taxon>Clostridia</taxon>
        <taxon>Eubacteriales</taxon>
        <taxon>Desulfitobacteriaceae</taxon>
        <taxon>Desulfosporosinus</taxon>
    </lineage>
</organism>
<name>A0A2U3LTG7_9FIRM</name>
<evidence type="ECO:0000313" key="1">
    <source>
        <dbReference type="EMBL" id="SPF55210.1"/>
    </source>
</evidence>
<proteinExistence type="predicted"/>
<dbReference type="Proteomes" id="UP000238916">
    <property type="component" value="Unassembled WGS sequence"/>
</dbReference>
<protein>
    <submittedName>
        <fullName evidence="1">Uncharacterized protein</fullName>
    </submittedName>
</protein>
<dbReference type="AlphaFoldDB" id="A0A2U3LTG7"/>
<evidence type="ECO:0000313" key="2">
    <source>
        <dbReference type="Proteomes" id="UP000238916"/>
    </source>
</evidence>